<evidence type="ECO:0000313" key="22">
    <source>
        <dbReference type="Proteomes" id="UP000197138"/>
    </source>
</evidence>
<dbReference type="PANTHER" id="PTHR14159:SF0">
    <property type="entry name" value="ATAXIN-3-RELATED"/>
    <property type="match status" value="1"/>
</dbReference>
<keyword evidence="7 16" id="KW-0378">Hydrolase</keyword>
<dbReference type="InterPro" id="IPR003388">
    <property type="entry name" value="Reticulon"/>
</dbReference>
<comment type="subcellular location">
    <subcellularLocation>
        <location evidence="3 17">Endoplasmic reticulum membrane</location>
        <topology evidence="3 17">Multi-pass membrane protein</topology>
    </subcellularLocation>
    <subcellularLocation>
        <location evidence="2">Nucleus</location>
    </subcellularLocation>
</comment>
<keyword evidence="8" id="KW-0788">Thiol protease</keyword>
<comment type="catalytic activity">
    <reaction evidence="1">
        <text>Thiol-dependent hydrolysis of ester, thioester, amide, peptide and isopeptide bonds formed by the C-terminal Gly of ubiquitin (a 76-residue protein attached to proteins as an intracellular targeting signal).</text>
        <dbReference type="EC" id="3.4.19.12"/>
    </reaction>
</comment>
<dbReference type="Gene3D" id="1.10.287.10">
    <property type="entry name" value="S15/NS1, RNA-binding"/>
    <property type="match status" value="1"/>
</dbReference>
<dbReference type="PRINTS" id="PR01233">
    <property type="entry name" value="JOSEPHIN"/>
</dbReference>
<evidence type="ECO:0000256" key="10">
    <source>
        <dbReference type="ARBA" id="ARBA00022989"/>
    </source>
</evidence>
<keyword evidence="13" id="KW-0804">Transcription</keyword>
<gene>
    <name evidence="21" type="ORF">CDL15_Pgr007792</name>
</gene>
<evidence type="ECO:0000256" key="14">
    <source>
        <dbReference type="ARBA" id="ARBA00023242"/>
    </source>
</evidence>
<dbReference type="InterPro" id="IPR033865">
    <property type="entry name" value="Ataxin-3"/>
</dbReference>
<dbReference type="Gene3D" id="3.90.70.40">
    <property type="match status" value="1"/>
</dbReference>
<evidence type="ECO:0000256" key="12">
    <source>
        <dbReference type="ARBA" id="ARBA00023136"/>
    </source>
</evidence>
<evidence type="ECO:0000256" key="4">
    <source>
        <dbReference type="ARBA" id="ARBA00022670"/>
    </source>
</evidence>
<evidence type="ECO:0000313" key="21">
    <source>
        <dbReference type="EMBL" id="OWM81754.1"/>
    </source>
</evidence>
<dbReference type="EMBL" id="MTKT01002214">
    <property type="protein sequence ID" value="OWM81754.1"/>
    <property type="molecule type" value="Genomic_DNA"/>
</dbReference>
<dbReference type="FunFam" id="3.90.70.40:FF:000004">
    <property type="entry name" value="ataxin-3 homolog"/>
    <property type="match status" value="1"/>
</dbReference>
<evidence type="ECO:0000256" key="2">
    <source>
        <dbReference type="ARBA" id="ARBA00004123"/>
    </source>
</evidence>
<evidence type="ECO:0000256" key="17">
    <source>
        <dbReference type="RuleBase" id="RU363132"/>
    </source>
</evidence>
<feature type="region of interest" description="Disordered" evidence="18">
    <location>
        <begin position="253"/>
        <end position="309"/>
    </location>
</feature>
<dbReference type="SMART" id="SM01246">
    <property type="entry name" value="Josephin"/>
    <property type="match status" value="1"/>
</dbReference>
<dbReference type="GO" id="GO:0005634">
    <property type="term" value="C:nucleus"/>
    <property type="evidence" value="ECO:0007669"/>
    <property type="project" value="UniProtKB-SubCell"/>
</dbReference>
<feature type="transmembrane region" description="Helical" evidence="17">
    <location>
        <begin position="422"/>
        <end position="439"/>
    </location>
</feature>
<keyword evidence="9 17" id="KW-0256">Endoplasmic reticulum</keyword>
<evidence type="ECO:0000256" key="3">
    <source>
        <dbReference type="ARBA" id="ARBA00004477"/>
    </source>
</evidence>
<dbReference type="AlphaFoldDB" id="A0A218XA03"/>
<protein>
    <recommendedName>
        <fullName evidence="17">Reticulon-like protein</fullName>
    </recommendedName>
</protein>
<dbReference type="FunFam" id="1.10.287.10:FF:000012">
    <property type="entry name" value="Ataxin-3 homolog"/>
    <property type="match status" value="1"/>
</dbReference>
<dbReference type="GO" id="GO:0006508">
    <property type="term" value="P:proteolysis"/>
    <property type="evidence" value="ECO:0007669"/>
    <property type="project" value="UniProtKB-KW"/>
</dbReference>
<organism evidence="21 22">
    <name type="scientific">Punica granatum</name>
    <name type="common">Pomegranate</name>
    <dbReference type="NCBI Taxonomy" id="22663"/>
    <lineage>
        <taxon>Eukaryota</taxon>
        <taxon>Viridiplantae</taxon>
        <taxon>Streptophyta</taxon>
        <taxon>Embryophyta</taxon>
        <taxon>Tracheophyta</taxon>
        <taxon>Spermatophyta</taxon>
        <taxon>Magnoliopsida</taxon>
        <taxon>eudicotyledons</taxon>
        <taxon>Gunneridae</taxon>
        <taxon>Pentapetalae</taxon>
        <taxon>rosids</taxon>
        <taxon>malvids</taxon>
        <taxon>Myrtales</taxon>
        <taxon>Lythraceae</taxon>
        <taxon>Punica</taxon>
    </lineage>
</organism>
<feature type="transmembrane region" description="Helical" evidence="17">
    <location>
        <begin position="350"/>
        <end position="370"/>
    </location>
</feature>
<keyword evidence="5 17" id="KW-0812">Transmembrane</keyword>
<dbReference type="GO" id="GO:0004843">
    <property type="term" value="F:cysteine-type deubiquitinase activity"/>
    <property type="evidence" value="ECO:0007669"/>
    <property type="project" value="UniProtKB-EC"/>
</dbReference>
<evidence type="ECO:0000256" key="16">
    <source>
        <dbReference type="PROSITE-ProRule" id="PRU00331"/>
    </source>
</evidence>
<accession>A0A218XA03</accession>
<feature type="active site" evidence="16">
    <location>
        <position position="132"/>
    </location>
</feature>
<reference evidence="22" key="1">
    <citation type="journal article" date="2017" name="Plant J.">
        <title>The pomegranate (Punica granatum L.) genome and the genomics of punicalagin biosynthesis.</title>
        <authorList>
            <person name="Qin G."/>
            <person name="Xu C."/>
            <person name="Ming R."/>
            <person name="Tang H."/>
            <person name="Guyot R."/>
            <person name="Kramer E.M."/>
            <person name="Hu Y."/>
            <person name="Yi X."/>
            <person name="Qi Y."/>
            <person name="Xu X."/>
            <person name="Gao Z."/>
            <person name="Pan H."/>
            <person name="Jian J."/>
            <person name="Tian Y."/>
            <person name="Yue Z."/>
            <person name="Xu Y."/>
        </authorList>
    </citation>
    <scope>NUCLEOTIDE SEQUENCE [LARGE SCALE GENOMIC DNA]</scope>
    <source>
        <strain evidence="22">cv. Dabenzi</strain>
    </source>
</reference>
<dbReference type="GO" id="GO:0005789">
    <property type="term" value="C:endoplasmic reticulum membrane"/>
    <property type="evidence" value="ECO:0007669"/>
    <property type="project" value="UniProtKB-SubCell"/>
</dbReference>
<evidence type="ECO:0000256" key="9">
    <source>
        <dbReference type="ARBA" id="ARBA00022824"/>
    </source>
</evidence>
<name>A0A218XA03_PUNGR</name>
<dbReference type="InterPro" id="IPR006155">
    <property type="entry name" value="Josephin"/>
</dbReference>
<evidence type="ECO:0000256" key="18">
    <source>
        <dbReference type="SAM" id="MobiDB-lite"/>
    </source>
</evidence>
<feature type="active site" evidence="16">
    <location>
        <position position="147"/>
    </location>
</feature>
<feature type="domain" description="Josephin" evidence="20">
    <location>
        <begin position="7"/>
        <end position="193"/>
    </location>
</feature>
<proteinExistence type="predicted"/>
<keyword evidence="6" id="KW-0833">Ubl conjugation pathway</keyword>
<feature type="domain" description="Reticulon" evidence="19">
    <location>
        <begin position="318"/>
        <end position="500"/>
    </location>
</feature>
<evidence type="ECO:0000256" key="15">
    <source>
        <dbReference type="ARBA" id="ARBA00056847"/>
    </source>
</evidence>
<comment type="caution">
    <text evidence="21">The sequence shown here is derived from an EMBL/GenBank/DDBJ whole genome shotgun (WGS) entry which is preliminary data.</text>
</comment>
<evidence type="ECO:0000256" key="5">
    <source>
        <dbReference type="ARBA" id="ARBA00022692"/>
    </source>
</evidence>
<keyword evidence="11" id="KW-0805">Transcription regulation</keyword>
<evidence type="ECO:0000256" key="1">
    <source>
        <dbReference type="ARBA" id="ARBA00000707"/>
    </source>
</evidence>
<dbReference type="Pfam" id="PF02453">
    <property type="entry name" value="Reticulon"/>
    <property type="match status" value="1"/>
</dbReference>
<feature type="active site" evidence="16">
    <location>
        <position position="20"/>
    </location>
</feature>
<keyword evidence="14" id="KW-0539">Nucleus</keyword>
<dbReference type="PANTHER" id="PTHR14159">
    <property type="entry name" value="ATAXIN-3-RELATED"/>
    <property type="match status" value="1"/>
</dbReference>
<evidence type="ECO:0000259" key="19">
    <source>
        <dbReference type="PROSITE" id="PS50845"/>
    </source>
</evidence>
<evidence type="ECO:0000256" key="7">
    <source>
        <dbReference type="ARBA" id="ARBA00022801"/>
    </source>
</evidence>
<dbReference type="Proteomes" id="UP000197138">
    <property type="component" value="Unassembled WGS sequence"/>
</dbReference>
<evidence type="ECO:0000256" key="6">
    <source>
        <dbReference type="ARBA" id="ARBA00022786"/>
    </source>
</evidence>
<evidence type="ECO:0000256" key="8">
    <source>
        <dbReference type="ARBA" id="ARBA00022807"/>
    </source>
</evidence>
<keyword evidence="4" id="KW-0645">Protease</keyword>
<evidence type="ECO:0000259" key="20">
    <source>
        <dbReference type="PROSITE" id="PS50957"/>
    </source>
</evidence>
<sequence length="500" mass="54209">MEGVSNGGMLYHEVQESKLCAVHCVNTVLQGPFFSEFDLAALASDLDRRERQMMMEGVGGGGGGGGHVAAGGDFLSQDSHNVSLDGDFSIQVLQKALEVWDLQVIPLNSPAAEPAQFDPERENAFICHLQDHWFCIRKVNGEWYNFDSLYAAPQHLSRFYLSAYLDSLKGFGWSIFIVRGNFPKECPISSAEAPSSYGQWLSPEDAERISKSCNETWDPARRIDQTDQMVSEIEDADLKAAIAASLMDATPSKASVDATPSKAAKASVDATPSKASGDATPSKASGDATPSTASGDATPSKAIGDATPSKAIGDATPTADVILWRRKNVTLGILLGTLAAWVVFERSGYTLLSLVSSVLLLLTTILFLWAKSAALLNRPAPPLPDLHLSEDAANYLAALVRTHVNALLSAFQKIALGKDSMMFFRVAGWLLLISIVGGLTDFLTLGYTTLFLVLTIPALYEKNEELVDKCVGMCYCNLQQLYAKLDSRVHKWNMEKRKLS</sequence>
<feature type="compositionally biased region" description="Polar residues" evidence="18">
    <location>
        <begin position="288"/>
        <end position="297"/>
    </location>
</feature>
<evidence type="ECO:0000256" key="13">
    <source>
        <dbReference type="ARBA" id="ARBA00023163"/>
    </source>
</evidence>
<keyword evidence="12 17" id="KW-0472">Membrane</keyword>
<dbReference type="Pfam" id="PF02099">
    <property type="entry name" value="Josephin"/>
    <property type="match status" value="1"/>
</dbReference>
<comment type="function">
    <text evidence="15">Interacts with key regulators of transcription and represses transcription. Acts as a histone-binding protein that regulates transcription. Acts as a deubiquitinating enzyme.</text>
</comment>
<dbReference type="GO" id="GO:0016579">
    <property type="term" value="P:protein deubiquitination"/>
    <property type="evidence" value="ECO:0007669"/>
    <property type="project" value="InterPro"/>
</dbReference>
<keyword evidence="10 17" id="KW-1133">Transmembrane helix</keyword>
<evidence type="ECO:0000256" key="11">
    <source>
        <dbReference type="ARBA" id="ARBA00023015"/>
    </source>
</evidence>
<dbReference type="PROSITE" id="PS50957">
    <property type="entry name" value="JOSEPHIN"/>
    <property type="match status" value="1"/>
</dbReference>
<dbReference type="PROSITE" id="PS50845">
    <property type="entry name" value="RETICULON"/>
    <property type="match status" value="1"/>
</dbReference>